<dbReference type="EMBL" id="JBAHYK010003109">
    <property type="protein sequence ID" value="KAL0563921.1"/>
    <property type="molecule type" value="Genomic_DNA"/>
</dbReference>
<name>A0ABR3EM04_9AGAR</name>
<evidence type="ECO:0000313" key="1">
    <source>
        <dbReference type="EMBL" id="KAL0563921.1"/>
    </source>
</evidence>
<comment type="caution">
    <text evidence="1">The sequence shown here is derived from an EMBL/GenBank/DDBJ whole genome shotgun (WGS) entry which is preliminary data.</text>
</comment>
<sequence length="311" mass="35410">MTLFFPHGDHISTYPTYKPTGIDFPLNPDWNADTILDFARHVVLVPEKDLHDDMYPCEPHVFRMDGVKMPHGWLFYMTEGSEGLLGEGIYPDDDKARTKMPELPYFEEDDAEKTPFYLDDSRIGHETWVEGPFSTVEEAKEAWRKMCPRAHQRRWDAAHSDGRSRAAQDLKGNAYTAKCMMVIKAMAEVYPGIVIREIPESLVHPASRRGISPIYSPAFPAKGSSSRSALRPIVERSEFSLWVVTFESTQTFDSLRLAQLHAVDMSKRKKPFVVVMSRTERAAKDVFAELVGRMRDQANDEALARALAEKI</sequence>
<gene>
    <name evidence="1" type="ORF">V5O48_018135</name>
</gene>
<dbReference type="Proteomes" id="UP001465976">
    <property type="component" value="Unassembled WGS sequence"/>
</dbReference>
<proteinExistence type="predicted"/>
<protein>
    <submittedName>
        <fullName evidence="1">Uncharacterized protein</fullName>
    </submittedName>
</protein>
<organism evidence="1 2">
    <name type="scientific">Marasmius crinis-equi</name>
    <dbReference type="NCBI Taxonomy" id="585013"/>
    <lineage>
        <taxon>Eukaryota</taxon>
        <taxon>Fungi</taxon>
        <taxon>Dikarya</taxon>
        <taxon>Basidiomycota</taxon>
        <taxon>Agaricomycotina</taxon>
        <taxon>Agaricomycetes</taxon>
        <taxon>Agaricomycetidae</taxon>
        <taxon>Agaricales</taxon>
        <taxon>Marasmiineae</taxon>
        <taxon>Marasmiaceae</taxon>
        <taxon>Marasmius</taxon>
    </lineage>
</organism>
<reference evidence="1 2" key="1">
    <citation type="submission" date="2024-02" db="EMBL/GenBank/DDBJ databases">
        <title>A draft genome for the cacao thread blight pathogen Marasmius crinis-equi.</title>
        <authorList>
            <person name="Cohen S.P."/>
            <person name="Baruah I.K."/>
            <person name="Amoako-Attah I."/>
            <person name="Bukari Y."/>
            <person name="Meinhardt L.W."/>
            <person name="Bailey B.A."/>
        </authorList>
    </citation>
    <scope>NUCLEOTIDE SEQUENCE [LARGE SCALE GENOMIC DNA]</scope>
    <source>
        <strain evidence="1 2">GH-76</strain>
    </source>
</reference>
<keyword evidence="2" id="KW-1185">Reference proteome</keyword>
<accession>A0ABR3EM04</accession>
<evidence type="ECO:0000313" key="2">
    <source>
        <dbReference type="Proteomes" id="UP001465976"/>
    </source>
</evidence>